<dbReference type="PANTHER" id="PTHR13617">
    <property type="entry name" value="PROTEIN ABHD18"/>
    <property type="match status" value="1"/>
</dbReference>
<accession>A0A176VD58</accession>
<protein>
    <recommendedName>
        <fullName evidence="5">AB hydrolase-1 domain-containing protein</fullName>
    </recommendedName>
</protein>
<keyword evidence="3" id="KW-1185">Reference proteome</keyword>
<reference evidence="2 3" key="1">
    <citation type="submission" date="2016-03" db="EMBL/GenBank/DDBJ databases">
        <title>Mechanisms controlling the formation of the plant cell surface in tip-growing cells are functionally conserved among land plants.</title>
        <authorList>
            <person name="Honkanen S."/>
            <person name="Jones V.A."/>
            <person name="Morieri G."/>
            <person name="Champion C."/>
            <person name="Hetherington A.J."/>
            <person name="Kelly S."/>
            <person name="Saint-Marcoux D."/>
            <person name="Proust H."/>
            <person name="Prescott H."/>
            <person name="Dolan L."/>
        </authorList>
    </citation>
    <scope>NUCLEOTIDE SEQUENCE [LARGE SCALE GENOMIC DNA]</scope>
    <source>
        <strain evidence="3">cv. Tak-1 and cv. Tak-2</strain>
        <tissue evidence="2">Whole gametophyte</tissue>
    </source>
</reference>
<dbReference type="InterPro" id="IPR019149">
    <property type="entry name" value="ABHD18"/>
</dbReference>
<dbReference type="Proteomes" id="UP001162541">
    <property type="component" value="Chromosome 1"/>
</dbReference>
<evidence type="ECO:0008006" key="5">
    <source>
        <dbReference type="Google" id="ProtNLM"/>
    </source>
</evidence>
<dbReference type="EMBL" id="AP019866">
    <property type="protein sequence ID" value="BBM97943.1"/>
    <property type="molecule type" value="Genomic_DNA"/>
</dbReference>
<sequence length="357" mass="39755">MVAVNLGFAHYLLDHLYGTIMHRLRLAPQFFSGGWGGQNMVLLEQITRQLLQQGLQQVSAQHWPPPAVRPIWKTVWESRTAKLQEGIFVTPCEELVRRALPFESQTARVRLLTPKNAPRHRSSCVVHLAGTGDHGFERRLRIGGPLLKENIATLVLESPYYGNRRPKLQRGARLLCVSDLLLLGRATIEETRSLLHWLDKEEGYGKLGVCGLSMGGVHAAMVGSLHPTPLAILPLLAPHSAAAAFCEGILQYGTAWDVLMRDEAAATGMTLEKTMERMRTILSLTDVTKFPIPKNPKAVIFVAATDDGYIPKHSVQQLHDAWPESEVRWVTGGHVSSFILHNKAFQQAIRDGLQRLD</sequence>
<proteinExistence type="predicted"/>
<dbReference type="SUPFAM" id="SSF53474">
    <property type="entry name" value="alpha/beta-Hydrolases"/>
    <property type="match status" value="1"/>
</dbReference>
<evidence type="ECO:0000313" key="1">
    <source>
        <dbReference type="EMBL" id="BBM97943.1"/>
    </source>
</evidence>
<dbReference type="PANTHER" id="PTHR13617:SF14">
    <property type="entry name" value="PROTEIN ABHD18"/>
    <property type="match status" value="1"/>
</dbReference>
<dbReference type="Proteomes" id="UP000077202">
    <property type="component" value="Unassembled WGS sequence"/>
</dbReference>
<evidence type="ECO:0000313" key="3">
    <source>
        <dbReference type="Proteomes" id="UP000077202"/>
    </source>
</evidence>
<dbReference type="Gene3D" id="3.40.50.1820">
    <property type="entry name" value="alpha/beta hydrolase"/>
    <property type="match status" value="1"/>
</dbReference>
<evidence type="ECO:0000313" key="2">
    <source>
        <dbReference type="EMBL" id="OAE18804.1"/>
    </source>
</evidence>
<name>A0A176VD58_MARPO</name>
<dbReference type="InterPro" id="IPR029058">
    <property type="entry name" value="AB_hydrolase_fold"/>
</dbReference>
<gene>
    <name evidence="2" type="ORF">AXG93_313s1000</name>
    <name evidence="1" type="ORF">Mp_1g09660</name>
</gene>
<dbReference type="Pfam" id="PF09752">
    <property type="entry name" value="ABHD18"/>
    <property type="match status" value="2"/>
</dbReference>
<dbReference type="EMBL" id="LVLJ01004000">
    <property type="protein sequence ID" value="OAE18804.1"/>
    <property type="molecule type" value="Genomic_DNA"/>
</dbReference>
<evidence type="ECO:0000313" key="4">
    <source>
        <dbReference type="Proteomes" id="UP001162541"/>
    </source>
</evidence>
<organism evidence="2 3">
    <name type="scientific">Marchantia polymorpha subsp. ruderalis</name>
    <dbReference type="NCBI Taxonomy" id="1480154"/>
    <lineage>
        <taxon>Eukaryota</taxon>
        <taxon>Viridiplantae</taxon>
        <taxon>Streptophyta</taxon>
        <taxon>Embryophyta</taxon>
        <taxon>Marchantiophyta</taxon>
        <taxon>Marchantiopsida</taxon>
        <taxon>Marchantiidae</taxon>
        <taxon>Marchantiales</taxon>
        <taxon>Marchantiaceae</taxon>
        <taxon>Marchantia</taxon>
    </lineage>
</organism>
<dbReference type="AlphaFoldDB" id="A0A176VD58"/>
<reference evidence="4" key="3">
    <citation type="journal article" date="2020" name="Curr. Biol.">
        <title>Chromatin organization in early land plants reveals an ancestral association between H3K27me3, transposons, and constitutive heterochromatin.</title>
        <authorList>
            <person name="Montgomery S.A."/>
            <person name="Tanizawa Y."/>
            <person name="Galik B."/>
            <person name="Wang N."/>
            <person name="Ito T."/>
            <person name="Mochizuki T."/>
            <person name="Akimcheva S."/>
            <person name="Bowman J.L."/>
            <person name="Cognat V."/>
            <person name="Marechal-Drouard L."/>
            <person name="Ekker H."/>
            <person name="Hong S.F."/>
            <person name="Kohchi T."/>
            <person name="Lin S.S."/>
            <person name="Liu L.D."/>
            <person name="Nakamura Y."/>
            <person name="Valeeva L.R."/>
            <person name="Shakirov E.V."/>
            <person name="Shippen D.E."/>
            <person name="Wei W.L."/>
            <person name="Yagura M."/>
            <person name="Yamaoka S."/>
            <person name="Yamato K.T."/>
            <person name="Liu C."/>
            <person name="Berger F."/>
        </authorList>
    </citation>
    <scope>NUCLEOTIDE SEQUENCE [LARGE SCALE GENOMIC DNA]</scope>
    <source>
        <strain evidence="4">Tak-1</strain>
    </source>
</reference>
<reference evidence="1" key="2">
    <citation type="journal article" date="2019" name="Curr. Biol.">
        <title>Chromatin organization in early land plants reveals an ancestral association between H3K27me3, transposons, and constitutive heterochromatin.</title>
        <authorList>
            <person name="Montgomery S.A."/>
            <person name="Tanizawa Y."/>
            <person name="Galik B."/>
            <person name="Wang N."/>
            <person name="Ito T."/>
            <person name="Mochizuki T."/>
            <person name="Akimcheva S."/>
            <person name="Bowman J."/>
            <person name="Cognat V."/>
            <person name="Drouard L."/>
            <person name="Ekker H."/>
            <person name="Houng S."/>
            <person name="Kohchi T."/>
            <person name="Lin S."/>
            <person name="Liu L.D."/>
            <person name="Nakamura Y."/>
            <person name="Valeeva L.R."/>
            <person name="Shakirov E.V."/>
            <person name="Shippen D.E."/>
            <person name="Wei W."/>
            <person name="Yagura M."/>
            <person name="Yamaoka S."/>
            <person name="Yamato K.T."/>
            <person name="Liu C."/>
            <person name="Berger F."/>
        </authorList>
    </citation>
    <scope>NUCLEOTIDE SEQUENCE [LARGE SCALE GENOMIC DNA]</scope>
    <source>
        <strain evidence="1">Tak-1</strain>
    </source>
</reference>